<comment type="function">
    <text evidence="1">Hydrolyzes indole-3-acetamide (IAM) into indole-3-acetic acid (IAA).</text>
</comment>
<protein>
    <recommendedName>
        <fullName evidence="2">Indoleacetamide hydrolase</fullName>
    </recommendedName>
</protein>
<dbReference type="EMBL" id="CP132307">
    <property type="protein sequence ID" value="WLS01207.1"/>
    <property type="molecule type" value="Genomic_DNA"/>
</dbReference>
<sequence>MTSDPAELTAAELSRQISSGELSSAEAVDAFLSRIASLDGRLHAFVDVYGDEARKVAASADRAIRQGRAIGPWHGVPIALKDLIEIEGRITTGGSAEWRNRRSDRTATIARRLLNRGMIFLGKTQTVEFAMGGWGTNQHMGTPWNPWDQATARTPGGSSSGSGVAVAARMSPWAIGTDTGGSVRLPAAFCGITGLKVTSGRISSYGVMPLSPTLDTVGPMARTAEDTALLYSLLEGIDPLDRATWGTPRSDVLAGLKGGVEGLRLARIHRDEREGVDEEVLAAYDASLECLAKLGADIIGLPLPFRFNACFSPQDAITKAEAYALFGHLANDPTTALGDLVRERILSGRNLSAQDYLVAMCQREKLGQEMQAAMIDVDALLTPTTETPARTLHDLDESYAASRFTKFVNTFDMCALAVPNGYTRHGLPTSLQIVCKSFAEDLALRIGHAFQLVTGWHHKAPMVDTVRARST</sequence>
<reference evidence="4 5" key="1">
    <citation type="submission" date="2023-08" db="EMBL/GenBank/DDBJ databases">
        <title>Pathogen: clinical or host-associated sample.</title>
        <authorList>
            <person name="Hergert J."/>
            <person name="Casey R."/>
            <person name="Wagner J."/>
            <person name="Young E.L."/>
            <person name="Oakeson K.F."/>
        </authorList>
    </citation>
    <scope>NUCLEOTIDE SEQUENCE [LARGE SCALE GENOMIC DNA]</scope>
    <source>
        <strain evidence="4 5">1760953</strain>
        <plasmid evidence="4 5">unnamed5</plasmid>
    </source>
</reference>
<dbReference type="InterPro" id="IPR000120">
    <property type="entry name" value="Amidase"/>
</dbReference>
<evidence type="ECO:0000256" key="1">
    <source>
        <dbReference type="ARBA" id="ARBA00003871"/>
    </source>
</evidence>
<dbReference type="RefSeq" id="WP_306041546.1">
    <property type="nucleotide sequence ID" value="NZ_CP132307.1"/>
</dbReference>
<dbReference type="AlphaFoldDB" id="A0AA50HBL0"/>
<feature type="domain" description="Amidase" evidence="3">
    <location>
        <begin position="26"/>
        <end position="442"/>
    </location>
</feature>
<dbReference type="SUPFAM" id="SSF75304">
    <property type="entry name" value="Amidase signature (AS) enzymes"/>
    <property type="match status" value="1"/>
</dbReference>
<dbReference type="InterPro" id="IPR023631">
    <property type="entry name" value="Amidase_dom"/>
</dbReference>
<accession>A0AA50HBL0</accession>
<proteinExistence type="predicted"/>
<geneLocation type="plasmid" evidence="4 5">
    <name>unnamed5</name>
</geneLocation>
<keyword evidence="4" id="KW-0614">Plasmid</keyword>
<evidence type="ECO:0000259" key="3">
    <source>
        <dbReference type="Pfam" id="PF01425"/>
    </source>
</evidence>
<dbReference type="Proteomes" id="UP001234585">
    <property type="component" value="Plasmid unnamed5"/>
</dbReference>
<name>A0AA50HBL0_9HYPH</name>
<dbReference type="Gene3D" id="3.90.1300.10">
    <property type="entry name" value="Amidase signature (AS) domain"/>
    <property type="match status" value="1"/>
</dbReference>
<dbReference type="PANTHER" id="PTHR11895">
    <property type="entry name" value="TRANSAMIDASE"/>
    <property type="match status" value="1"/>
</dbReference>
<dbReference type="InterPro" id="IPR036928">
    <property type="entry name" value="AS_sf"/>
</dbReference>
<gene>
    <name evidence="4" type="ORF">Q9313_27215</name>
</gene>
<keyword evidence="5" id="KW-1185">Reference proteome</keyword>
<dbReference type="Pfam" id="PF01425">
    <property type="entry name" value="Amidase"/>
    <property type="match status" value="1"/>
</dbReference>
<organism evidence="4 5">
    <name type="scientific">Shinella sumterensis</name>
    <dbReference type="NCBI Taxonomy" id="1967501"/>
    <lineage>
        <taxon>Bacteria</taxon>
        <taxon>Pseudomonadati</taxon>
        <taxon>Pseudomonadota</taxon>
        <taxon>Alphaproteobacteria</taxon>
        <taxon>Hyphomicrobiales</taxon>
        <taxon>Rhizobiaceae</taxon>
        <taxon>Shinella</taxon>
    </lineage>
</organism>
<evidence type="ECO:0000313" key="4">
    <source>
        <dbReference type="EMBL" id="WLS01207.1"/>
    </source>
</evidence>
<evidence type="ECO:0000313" key="5">
    <source>
        <dbReference type="Proteomes" id="UP001234585"/>
    </source>
</evidence>
<dbReference type="InterPro" id="IPR020556">
    <property type="entry name" value="Amidase_CS"/>
</dbReference>
<evidence type="ECO:0000256" key="2">
    <source>
        <dbReference type="ARBA" id="ARBA00021874"/>
    </source>
</evidence>
<dbReference type="PROSITE" id="PS00571">
    <property type="entry name" value="AMIDASES"/>
    <property type="match status" value="1"/>
</dbReference>
<dbReference type="PANTHER" id="PTHR11895:SF176">
    <property type="entry name" value="AMIDASE AMID-RELATED"/>
    <property type="match status" value="1"/>
</dbReference>
<dbReference type="GO" id="GO:0003824">
    <property type="term" value="F:catalytic activity"/>
    <property type="evidence" value="ECO:0007669"/>
    <property type="project" value="InterPro"/>
</dbReference>